<dbReference type="PANTHER" id="PTHR27002:SF880">
    <property type="entry name" value="RECEPTOR-LIKE SERINE_THREONINE-PROTEIN KINASE"/>
    <property type="match status" value="1"/>
</dbReference>
<evidence type="ECO:0000259" key="16">
    <source>
        <dbReference type="PROSITE" id="PS50011"/>
    </source>
</evidence>
<dbReference type="GO" id="GO:0005524">
    <property type="term" value="F:ATP binding"/>
    <property type="evidence" value="ECO:0007669"/>
    <property type="project" value="UniProtKB-UniRule"/>
</dbReference>
<evidence type="ECO:0000256" key="8">
    <source>
        <dbReference type="ARBA" id="ARBA00023157"/>
    </source>
</evidence>
<dbReference type="CDD" id="cd14066">
    <property type="entry name" value="STKc_IRAK"/>
    <property type="match status" value="1"/>
</dbReference>
<dbReference type="Proteomes" id="UP001141552">
    <property type="component" value="Unassembled WGS sequence"/>
</dbReference>
<dbReference type="InterPro" id="IPR008271">
    <property type="entry name" value="Ser/Thr_kinase_AS"/>
</dbReference>
<dbReference type="GO" id="GO:0005886">
    <property type="term" value="C:plasma membrane"/>
    <property type="evidence" value="ECO:0007669"/>
    <property type="project" value="TreeGrafter"/>
</dbReference>
<keyword evidence="15" id="KW-1133">Transmembrane helix</keyword>
<evidence type="ECO:0000313" key="18">
    <source>
        <dbReference type="Proteomes" id="UP001141552"/>
    </source>
</evidence>
<dbReference type="FunFam" id="3.30.200.20:FF:000195">
    <property type="entry name" value="G-type lectin S-receptor-like serine/threonine-protein kinase"/>
    <property type="match status" value="1"/>
</dbReference>
<dbReference type="PROSITE" id="PS00108">
    <property type="entry name" value="PROTEIN_KINASE_ST"/>
    <property type="match status" value="1"/>
</dbReference>
<protein>
    <recommendedName>
        <fullName evidence="1">non-specific serine/threonine protein kinase</fullName>
        <ecNumber evidence="1">2.7.11.1</ecNumber>
    </recommendedName>
</protein>
<feature type="compositionally biased region" description="Polar residues" evidence="14">
    <location>
        <begin position="453"/>
        <end position="462"/>
    </location>
</feature>
<dbReference type="PROSITE" id="PS50011">
    <property type="entry name" value="PROTEIN_KINASE_DOM"/>
    <property type="match status" value="1"/>
</dbReference>
<keyword evidence="3" id="KW-0808">Transferase</keyword>
<dbReference type="Gene3D" id="3.30.200.20">
    <property type="entry name" value="Phosphorylase Kinase, domain 1"/>
    <property type="match status" value="1"/>
</dbReference>
<reference evidence="17" key="2">
    <citation type="journal article" date="2023" name="Plants (Basel)">
        <title>Annotation of the Turnera subulata (Passifloraceae) Draft Genome Reveals the S-Locus Evolved after the Divergence of Turneroideae from Passifloroideae in a Stepwise Manner.</title>
        <authorList>
            <person name="Henning P.M."/>
            <person name="Roalson E.H."/>
            <person name="Mir W."/>
            <person name="McCubbin A.G."/>
            <person name="Shore J.S."/>
        </authorList>
    </citation>
    <scope>NUCLEOTIDE SEQUENCE</scope>
    <source>
        <strain evidence="17">F60SS</strain>
    </source>
</reference>
<evidence type="ECO:0000256" key="15">
    <source>
        <dbReference type="SAM" id="Phobius"/>
    </source>
</evidence>
<dbReference type="EMBL" id="JAKUCV010002624">
    <property type="protein sequence ID" value="KAJ4841989.1"/>
    <property type="molecule type" value="Genomic_DNA"/>
</dbReference>
<dbReference type="FunFam" id="1.10.510.10:FF:000060">
    <property type="entry name" value="G-type lectin S-receptor-like serine/threonine-protein kinase"/>
    <property type="match status" value="1"/>
</dbReference>
<organism evidence="17 18">
    <name type="scientific">Turnera subulata</name>
    <dbReference type="NCBI Taxonomy" id="218843"/>
    <lineage>
        <taxon>Eukaryota</taxon>
        <taxon>Viridiplantae</taxon>
        <taxon>Streptophyta</taxon>
        <taxon>Embryophyta</taxon>
        <taxon>Tracheophyta</taxon>
        <taxon>Spermatophyta</taxon>
        <taxon>Magnoliopsida</taxon>
        <taxon>eudicotyledons</taxon>
        <taxon>Gunneridae</taxon>
        <taxon>Pentapetalae</taxon>
        <taxon>rosids</taxon>
        <taxon>fabids</taxon>
        <taxon>Malpighiales</taxon>
        <taxon>Passifloraceae</taxon>
        <taxon>Turnera</taxon>
    </lineage>
</organism>
<dbReference type="InterPro" id="IPR011009">
    <property type="entry name" value="Kinase-like_dom_sf"/>
</dbReference>
<keyword evidence="6 17" id="KW-0418">Kinase</keyword>
<dbReference type="InterPro" id="IPR001245">
    <property type="entry name" value="Ser-Thr/Tyr_kinase_cat_dom"/>
</dbReference>
<dbReference type="InterPro" id="IPR017441">
    <property type="entry name" value="Protein_kinase_ATP_BS"/>
</dbReference>
<evidence type="ECO:0000256" key="3">
    <source>
        <dbReference type="ARBA" id="ARBA00022679"/>
    </source>
</evidence>
<evidence type="ECO:0000256" key="12">
    <source>
        <dbReference type="PROSITE-ProRule" id="PRU10141"/>
    </source>
</evidence>
<evidence type="ECO:0000256" key="4">
    <source>
        <dbReference type="ARBA" id="ARBA00022729"/>
    </source>
</evidence>
<keyword evidence="2 13" id="KW-0723">Serine/threonine-protein kinase</keyword>
<dbReference type="GO" id="GO:0004674">
    <property type="term" value="F:protein serine/threonine kinase activity"/>
    <property type="evidence" value="ECO:0007669"/>
    <property type="project" value="UniProtKB-KW"/>
</dbReference>
<evidence type="ECO:0000256" key="14">
    <source>
        <dbReference type="SAM" id="MobiDB-lite"/>
    </source>
</evidence>
<accession>A0A9Q0G452</accession>
<comment type="similarity">
    <text evidence="13">Belongs to the protein kinase superfamily.</text>
</comment>
<dbReference type="PROSITE" id="PS00107">
    <property type="entry name" value="PROTEIN_KINASE_ATP"/>
    <property type="match status" value="1"/>
</dbReference>
<evidence type="ECO:0000256" key="7">
    <source>
        <dbReference type="ARBA" id="ARBA00022840"/>
    </source>
</evidence>
<keyword evidence="5 12" id="KW-0547">Nucleotide-binding</keyword>
<keyword evidence="8" id="KW-1015">Disulfide bond</keyword>
<evidence type="ECO:0000313" key="17">
    <source>
        <dbReference type="EMBL" id="KAJ4841989.1"/>
    </source>
</evidence>
<evidence type="ECO:0000256" key="9">
    <source>
        <dbReference type="ARBA" id="ARBA00023180"/>
    </source>
</evidence>
<proteinExistence type="inferred from homology"/>
<name>A0A9Q0G452_9ROSI</name>
<dbReference type="InterPro" id="IPR000858">
    <property type="entry name" value="S_locus_glycoprot_dom"/>
</dbReference>
<reference evidence="17" key="1">
    <citation type="submission" date="2022-02" db="EMBL/GenBank/DDBJ databases">
        <authorList>
            <person name="Henning P.M."/>
            <person name="McCubbin A.G."/>
            <person name="Shore J.S."/>
        </authorList>
    </citation>
    <scope>NUCLEOTIDE SEQUENCE</scope>
    <source>
        <strain evidence="17">F60SS</strain>
        <tissue evidence="17">Leaves</tissue>
    </source>
</reference>
<dbReference type="Pfam" id="PF00954">
    <property type="entry name" value="S_locus_glycop"/>
    <property type="match status" value="1"/>
</dbReference>
<dbReference type="PANTHER" id="PTHR27002">
    <property type="entry name" value="RECEPTOR-LIKE SERINE/THREONINE-PROTEIN KINASE SD1-8"/>
    <property type="match status" value="1"/>
</dbReference>
<keyword evidence="15" id="KW-0472">Membrane</keyword>
<dbReference type="SUPFAM" id="SSF56112">
    <property type="entry name" value="Protein kinase-like (PK-like)"/>
    <property type="match status" value="1"/>
</dbReference>
<sequence>MKGTQILYRTGTWNGNRWSGVPELLPNMVYTEGVVMTSTEVYYHFDLINTSVPSRLTISPQGDTGRKGSSTGRLAGIAVGVVVFVAGIIIVGFILCKRRKRLQEQVTMSTSFVKNYEDEESNEDMELPAFDISTIANATDHFALKNKLGEGGFGAVYKGKLAEGQEIAVKRLSKNSGQGLREFKNEVILIAKLQHRNLVKLLGCCIEGNERMLIYEFMPNKSLDNFIFDPNYSKSLDWPQRINIISGIARGLLYLHQDSRLRIIHRDLKASNVLLDNAMNPKISDFGMARTFGGDQLEGSTNRIVGTYGYMAPEYAVDGLFSIKSDVFSFGVLVLEIISGKKNRGFFHPTHLHNLLGHAWTLWNEGRQLELMDKSVEDSYSMSNVQRCIHVGLLCVQQRPEDRPTMSNVVVMLSSEVSLPQPKQPGFFTERNFTETESSSSDHILKSSHSRNEISFTSLEAR</sequence>
<evidence type="ECO:0000256" key="2">
    <source>
        <dbReference type="ARBA" id="ARBA00022527"/>
    </source>
</evidence>
<dbReference type="Pfam" id="PF07714">
    <property type="entry name" value="PK_Tyr_Ser-Thr"/>
    <property type="match status" value="1"/>
</dbReference>
<gene>
    <name evidence="17" type="primary">SD11_1</name>
    <name evidence="17" type="ORF">Tsubulata_005421</name>
</gene>
<dbReference type="OrthoDB" id="4062651at2759"/>
<keyword evidence="15" id="KW-0812">Transmembrane</keyword>
<comment type="catalytic activity">
    <reaction evidence="10">
        <text>L-threonyl-[protein] + ATP = O-phospho-L-threonyl-[protein] + ADP + H(+)</text>
        <dbReference type="Rhea" id="RHEA:46608"/>
        <dbReference type="Rhea" id="RHEA-COMP:11060"/>
        <dbReference type="Rhea" id="RHEA-COMP:11605"/>
        <dbReference type="ChEBI" id="CHEBI:15378"/>
        <dbReference type="ChEBI" id="CHEBI:30013"/>
        <dbReference type="ChEBI" id="CHEBI:30616"/>
        <dbReference type="ChEBI" id="CHEBI:61977"/>
        <dbReference type="ChEBI" id="CHEBI:456216"/>
        <dbReference type="EC" id="2.7.11.1"/>
    </reaction>
</comment>
<evidence type="ECO:0000256" key="13">
    <source>
        <dbReference type="RuleBase" id="RU000304"/>
    </source>
</evidence>
<keyword evidence="4" id="KW-0732">Signal</keyword>
<dbReference type="GO" id="GO:0048544">
    <property type="term" value="P:recognition of pollen"/>
    <property type="evidence" value="ECO:0007669"/>
    <property type="project" value="InterPro"/>
</dbReference>
<evidence type="ECO:0000256" key="5">
    <source>
        <dbReference type="ARBA" id="ARBA00022741"/>
    </source>
</evidence>
<dbReference type="AlphaFoldDB" id="A0A9Q0G452"/>
<keyword evidence="9" id="KW-0325">Glycoprotein</keyword>
<evidence type="ECO:0000256" key="10">
    <source>
        <dbReference type="ARBA" id="ARBA00047899"/>
    </source>
</evidence>
<feature type="binding site" evidence="12">
    <location>
        <position position="170"/>
    </location>
    <ligand>
        <name>ATP</name>
        <dbReference type="ChEBI" id="CHEBI:30616"/>
    </ligand>
</feature>
<keyword evidence="18" id="KW-1185">Reference proteome</keyword>
<feature type="transmembrane region" description="Helical" evidence="15">
    <location>
        <begin position="74"/>
        <end position="95"/>
    </location>
</feature>
<feature type="domain" description="Protein kinase" evidence="16">
    <location>
        <begin position="142"/>
        <end position="427"/>
    </location>
</feature>
<evidence type="ECO:0000256" key="6">
    <source>
        <dbReference type="ARBA" id="ARBA00022777"/>
    </source>
</evidence>
<dbReference type="Pfam" id="PF11883">
    <property type="entry name" value="DUF3403"/>
    <property type="match status" value="1"/>
</dbReference>
<feature type="region of interest" description="Disordered" evidence="14">
    <location>
        <begin position="438"/>
        <end position="462"/>
    </location>
</feature>
<dbReference type="InterPro" id="IPR000719">
    <property type="entry name" value="Prot_kinase_dom"/>
</dbReference>
<keyword evidence="7 12" id="KW-0067">ATP-binding</keyword>
<evidence type="ECO:0000256" key="11">
    <source>
        <dbReference type="ARBA" id="ARBA00048679"/>
    </source>
</evidence>
<dbReference type="SMART" id="SM00220">
    <property type="entry name" value="S_TKc"/>
    <property type="match status" value="1"/>
</dbReference>
<evidence type="ECO:0000256" key="1">
    <source>
        <dbReference type="ARBA" id="ARBA00012513"/>
    </source>
</evidence>
<dbReference type="Gene3D" id="1.10.510.10">
    <property type="entry name" value="Transferase(Phosphotransferase) domain 1"/>
    <property type="match status" value="1"/>
</dbReference>
<comment type="catalytic activity">
    <reaction evidence="11">
        <text>L-seryl-[protein] + ATP = O-phospho-L-seryl-[protein] + ADP + H(+)</text>
        <dbReference type="Rhea" id="RHEA:17989"/>
        <dbReference type="Rhea" id="RHEA-COMP:9863"/>
        <dbReference type="Rhea" id="RHEA-COMP:11604"/>
        <dbReference type="ChEBI" id="CHEBI:15378"/>
        <dbReference type="ChEBI" id="CHEBI:29999"/>
        <dbReference type="ChEBI" id="CHEBI:30616"/>
        <dbReference type="ChEBI" id="CHEBI:83421"/>
        <dbReference type="ChEBI" id="CHEBI:456216"/>
        <dbReference type="EC" id="2.7.11.1"/>
    </reaction>
</comment>
<dbReference type="EC" id="2.7.11.1" evidence="1"/>
<dbReference type="InterPro" id="IPR021820">
    <property type="entry name" value="S-locus_recpt_kinase_C"/>
</dbReference>
<comment type="caution">
    <text evidence="17">The sequence shown here is derived from an EMBL/GenBank/DDBJ whole genome shotgun (WGS) entry which is preliminary data.</text>
</comment>